<dbReference type="SMART" id="SM00703">
    <property type="entry name" value="NRF"/>
    <property type="match status" value="1"/>
</dbReference>
<feature type="compositionally biased region" description="Basic and acidic residues" evidence="1">
    <location>
        <begin position="1670"/>
        <end position="1687"/>
    </location>
</feature>
<accession>A0A7M7IEF2</accession>
<feature type="transmembrane region" description="Helical" evidence="2">
    <location>
        <begin position="890"/>
        <end position="911"/>
    </location>
</feature>
<dbReference type="OrthoDB" id="8196286at2759"/>
<dbReference type="RefSeq" id="XP_016766464.2">
    <property type="nucleotide sequence ID" value="XM_016910975.2"/>
</dbReference>
<feature type="compositionally biased region" description="Basic and acidic residues" evidence="1">
    <location>
        <begin position="167"/>
        <end position="184"/>
    </location>
</feature>
<dbReference type="PANTHER" id="PTHR11161:SF4">
    <property type="entry name" value="DROP DEAD"/>
    <property type="match status" value="1"/>
</dbReference>
<reference evidence="6" key="2">
    <citation type="submission" date="2025-04" db="UniProtKB">
        <authorList>
            <consortium name="RefSeq"/>
        </authorList>
    </citation>
    <scope>IDENTIFICATION</scope>
    <source>
        <strain evidence="6">DH4</strain>
        <tissue evidence="6">Whole body</tissue>
    </source>
</reference>
<reference evidence="5" key="3">
    <citation type="submission" date="2025-05" db="UniProtKB">
        <authorList>
            <consortium name="RefSeq"/>
        </authorList>
    </citation>
    <scope>NUCLEOTIDE SEQUENCE [LARGE SCALE GENOMIC DNA]</scope>
    <source>
        <strain evidence="5">DH4</strain>
    </source>
</reference>
<feature type="transmembrane region" description="Helical" evidence="2">
    <location>
        <begin position="756"/>
        <end position="773"/>
    </location>
</feature>
<feature type="region of interest" description="Disordered" evidence="1">
    <location>
        <begin position="353"/>
        <end position="405"/>
    </location>
</feature>
<feature type="compositionally biased region" description="Basic and acidic residues" evidence="1">
    <location>
        <begin position="93"/>
        <end position="110"/>
    </location>
</feature>
<feature type="transmembrane region" description="Helical" evidence="2">
    <location>
        <begin position="923"/>
        <end position="941"/>
    </location>
</feature>
<accession>A0A8B7KIJ2</accession>
<keyword evidence="5" id="KW-1185">Reference proteome</keyword>
<feature type="compositionally biased region" description="Basic and acidic residues" evidence="1">
    <location>
        <begin position="1606"/>
        <end position="1631"/>
    </location>
</feature>
<feature type="compositionally biased region" description="Basic and acidic residues" evidence="1">
    <location>
        <begin position="1287"/>
        <end position="1320"/>
    </location>
</feature>
<dbReference type="PANTHER" id="PTHR11161">
    <property type="entry name" value="O-ACYLTRANSFERASE"/>
    <property type="match status" value="1"/>
</dbReference>
<keyword evidence="2" id="KW-0812">Transmembrane</keyword>
<sequence length="1735" mass="198618">MGVALLGKCIGFLALVLFLYTCYAFRIRDHTTGQMAFASSAEQPHRAACASASGRCQEKRIAGTLTKRHDTTSQTHASSIARKPPAELVSSLDEGRGLEGGGVKHEKTGFAKDGGASRSVEEEEEEEEEDEEEAIVEVETVEEIASSDDDDDDDDEKEGEDDGEDYDGSREEEKDAEDSRERVMKGRRKIVEDEEENGKMDLKKKVSPEKGLKEIIRSKKLGKEDEDDEEEEEDEDQDEDEEEEEEEDEEEDEDEEESEEVVATPPPKKLEKVRYADKDKIKSVEITYDEKSKVDNVIKAKANEIKQAKLERKPEEIARSKIETTKPDEKKLVEGLSKPVQATKKIEPVKITKSESESSKLKMKPVERAKIPVKPEASKTREPSKKETTSPQPARIKRSDKDEMKVKTKTHVDAAFALARLNDAILRVPTFVPNFTAIENLECQQHIKIFLRQLRGHKLWALQMLDSSAKIPSGLLRGNINQFGDFDECLGVMAHVKLDENTIKVQGKYCLAYIDLSPSRPDMKLPVNMMQARAAIRASMHDSGYFIPRFQTVKWALCLPAACTAEDAQSIVEQALNDYNSTVGIQFIVDVDPKMCYVKQKSRSYSKETICVLYFYAMVVCLAIVATVRDYLVVSEGKGNYSERIIMSFSLRRTVRSLFKKESGKGGIPCIHGIRSLITIMLYISHQVITISMLPFSNRIEFTEVTNNPLTTILRGGLLYTDTFLLLSGTLTSFNMAHEFITRGEIRWFCRFIARYIRLTPMLLVVVFWYAFIMEHTGSGPQWNDIILGNADLCKSSAWMNLLYIQNFLPFEEECATHTHHLALDVQLSLLAPMLVFFLQCKPIIGILVIFFFILLSATLRYITTMSNYLSIVVFHGMSLKHIYKTVNLVYIVPIYRITPYLFGVTLGVLLRYTGPEVRIPKVLVILGWLIAMALASWSLGSPWQLARRDYVYDVVEATNYIVISPVVSALALSWIVFACYTNHGGIINRFLSHHWLIIFSRISYAVYLTQFIVFFYNVGTARYSNEFHFYRFFDPLEAGATISISIVLTLLFDLPMQEIKNVLMESTDILKVAVPCEEGSTRKLEKAARRTDEAKARERKAFEEDEVASTGWDWQRDIVDGGSRRYRDGENVEDEEQVHMPILKASIGRRRSFISREPTEAEASEILARDWAKNANKRWSRDSDEYREQGKRERSVQRDYREQGNDAASGSSFSRMQQEREEAVKRGRRSLSRSFDAKRLSTRGSEEEEEEEEEAEEEEEEEEEEEDRRRYRRSRSRGRSVITESDDYRSWELVGKERSSSRGPESKRLSRKSEEREAPLQRQTRPPLSRYGEAKRARSSEDEVSSQQRKIEKRHPPVEPRISDEEDWESELRIRRKQFMEKHAIRERDPRFEDEEDLRRSSAEGKIALLKDPGSDDNMDSWTVSVGTRAAPLLGSSQERSEEEEEEDVAYRRREYRERAPPPREEVKGEGEEEERRPSYASSSEVTSMEEDSDVASYNFVLTKDSRKKSLQDLSKLARDDDSDLTESGWNVVRQDSGEGLPRSSSTGLYKRESIVKSQASEEDPEYLVVERPKLVQQEREHPFKKAWQMQKSRSEEDGSAYTIKEPKEQSKAETARSRDEDPPSKEVGKEGGGGEQRYGESIDASPDDDTELTHSRSSDTEEYTTRSSRSEGAESSSTERSKSFESNKFGLRSSDVEEDSSRSNWPSEDEQVYKTSPRSKLEETEWIWEREET</sequence>
<feature type="region of interest" description="Disordered" evidence="1">
    <location>
        <begin position="1179"/>
        <end position="1495"/>
    </location>
</feature>
<feature type="compositionally biased region" description="Basic and acidic residues" evidence="1">
    <location>
        <begin position="1570"/>
        <end position="1585"/>
    </location>
</feature>
<feature type="domain" description="Nose resistant-to-fluoxetine protein N-terminal" evidence="3">
    <location>
        <begin position="440"/>
        <end position="589"/>
    </location>
</feature>
<dbReference type="InterPro" id="IPR002656">
    <property type="entry name" value="Acyl_transf_3_dom"/>
</dbReference>
<dbReference type="InterPro" id="IPR006621">
    <property type="entry name" value="Nose-resist-to-fluoxetine_N"/>
</dbReference>
<keyword evidence="2" id="KW-0472">Membrane</keyword>
<feature type="compositionally biased region" description="Basic and acidic residues" evidence="1">
    <location>
        <begin position="197"/>
        <end position="223"/>
    </location>
</feature>
<feature type="compositionally biased region" description="Basic and acidic residues" evidence="1">
    <location>
        <begin position="1371"/>
        <end position="1404"/>
    </location>
</feature>
<protein>
    <submittedName>
        <fullName evidence="6">Uncharacterized protein LOC410736 isoform X1</fullName>
    </submittedName>
</protein>
<gene>
    <name evidence="6" type="primary">LOC410736</name>
</gene>
<evidence type="ECO:0000259" key="3">
    <source>
        <dbReference type="SMART" id="SM00703"/>
    </source>
</evidence>
<evidence type="ECO:0000313" key="5">
    <source>
        <dbReference type="Proteomes" id="UP000005203"/>
    </source>
</evidence>
<organism evidence="4">
    <name type="scientific">Apis mellifera</name>
    <name type="common">Honeybee</name>
    <dbReference type="NCBI Taxonomy" id="7460"/>
    <lineage>
        <taxon>Eukaryota</taxon>
        <taxon>Metazoa</taxon>
        <taxon>Ecdysozoa</taxon>
        <taxon>Arthropoda</taxon>
        <taxon>Hexapoda</taxon>
        <taxon>Insecta</taxon>
        <taxon>Pterygota</taxon>
        <taxon>Neoptera</taxon>
        <taxon>Endopterygota</taxon>
        <taxon>Hymenoptera</taxon>
        <taxon>Apocrita</taxon>
        <taxon>Aculeata</taxon>
        <taxon>Apoidea</taxon>
        <taxon>Anthophila</taxon>
        <taxon>Apidae</taxon>
        <taxon>Apis</taxon>
    </lineage>
</organism>
<feature type="region of interest" description="Disordered" evidence="1">
    <location>
        <begin position="1510"/>
        <end position="1735"/>
    </location>
</feature>
<reference evidence="4" key="1">
    <citation type="submission" date="2021-01" db="UniProtKB">
        <authorList>
            <consortium name="EnsemblMetazoa"/>
        </authorList>
    </citation>
    <scope>IDENTIFICATION</scope>
    <source>
        <strain evidence="4">DH4</strain>
    </source>
</reference>
<feature type="compositionally biased region" description="Basic and acidic residues" evidence="1">
    <location>
        <begin position="1450"/>
        <end position="1479"/>
    </location>
</feature>
<feature type="compositionally biased region" description="Acidic residues" evidence="1">
    <location>
        <begin position="224"/>
        <end position="260"/>
    </location>
</feature>
<feature type="region of interest" description="Disordered" evidence="1">
    <location>
        <begin position="63"/>
        <end position="271"/>
    </location>
</feature>
<feature type="compositionally biased region" description="Basic and acidic residues" evidence="1">
    <location>
        <begin position="1355"/>
        <end position="1364"/>
    </location>
</feature>
<dbReference type="GO" id="GO:0016747">
    <property type="term" value="F:acyltransferase activity, transferring groups other than amino-acyl groups"/>
    <property type="evidence" value="ECO:0007669"/>
    <property type="project" value="InterPro"/>
</dbReference>
<feature type="compositionally biased region" description="Basic and acidic residues" evidence="1">
    <location>
        <begin position="1510"/>
        <end position="1521"/>
    </location>
</feature>
<feature type="compositionally biased region" description="Basic and acidic residues" evidence="1">
    <location>
        <begin position="1333"/>
        <end position="1342"/>
    </location>
</feature>
<dbReference type="Pfam" id="PF20146">
    <property type="entry name" value="NRF"/>
    <property type="match status" value="1"/>
</dbReference>
<feature type="transmembrane region" description="Helical" evidence="2">
    <location>
        <begin position="1037"/>
        <end position="1055"/>
    </location>
</feature>
<evidence type="ECO:0000313" key="4">
    <source>
        <dbReference type="EnsemblMetazoa" id="XP_016766464"/>
    </source>
</evidence>
<feature type="compositionally biased region" description="Polar residues" evidence="1">
    <location>
        <begin position="1207"/>
        <end position="1217"/>
    </location>
</feature>
<dbReference type="KEGG" id="ame:410736"/>
<proteinExistence type="predicted"/>
<evidence type="ECO:0000256" key="1">
    <source>
        <dbReference type="SAM" id="MobiDB-lite"/>
    </source>
</evidence>
<dbReference type="EnsemblMetazoa" id="XM_016910975">
    <property type="protein sequence ID" value="XP_016766464"/>
    <property type="gene ID" value="LOC410736"/>
</dbReference>
<dbReference type="InterPro" id="IPR052728">
    <property type="entry name" value="O2_lipid_transport_reg"/>
</dbReference>
<feature type="transmembrane region" description="Helical" evidence="2">
    <location>
        <begin position="961"/>
        <end position="984"/>
    </location>
</feature>
<dbReference type="GeneID" id="410736"/>
<evidence type="ECO:0000256" key="2">
    <source>
        <dbReference type="SAM" id="Phobius"/>
    </source>
</evidence>
<feature type="compositionally biased region" description="Basic and acidic residues" evidence="1">
    <location>
        <begin position="376"/>
        <end position="388"/>
    </location>
</feature>
<dbReference type="Proteomes" id="UP000005203">
    <property type="component" value="Linkage group LG1"/>
</dbReference>
<name>A0A7M7IEF2_APIME</name>
<feature type="compositionally biased region" description="Acidic residues" evidence="1">
    <location>
        <begin position="1247"/>
        <end position="1267"/>
    </location>
</feature>
<feature type="compositionally biased region" description="Basic and acidic residues" evidence="1">
    <location>
        <begin position="1180"/>
        <end position="1205"/>
    </location>
</feature>
<feature type="transmembrane region" description="Helical" evidence="2">
    <location>
        <begin position="830"/>
        <end position="856"/>
    </location>
</feature>
<feature type="compositionally biased region" description="Basic and acidic residues" evidence="1">
    <location>
        <begin position="353"/>
        <end position="370"/>
    </location>
</feature>
<feature type="compositionally biased region" description="Basic and acidic residues" evidence="1">
    <location>
        <begin position="1721"/>
        <end position="1735"/>
    </location>
</feature>
<keyword evidence="2" id="KW-1133">Transmembrane helix</keyword>
<evidence type="ECO:0000313" key="6">
    <source>
        <dbReference type="RefSeq" id="XP_016766464.2"/>
    </source>
</evidence>
<feature type="transmembrane region" description="Helical" evidence="2">
    <location>
        <begin position="613"/>
        <end position="634"/>
    </location>
</feature>
<feature type="compositionally biased region" description="Acidic residues" evidence="1">
    <location>
        <begin position="121"/>
        <end position="166"/>
    </location>
</feature>
<feature type="transmembrane region" description="Helical" evidence="2">
    <location>
        <begin position="996"/>
        <end position="1017"/>
    </location>
</feature>
<dbReference type="Pfam" id="PF01757">
    <property type="entry name" value="Acyl_transf_3"/>
    <property type="match status" value="1"/>
</dbReference>